<evidence type="ECO:0000313" key="3">
    <source>
        <dbReference type="EMBL" id="SDM37424.1"/>
    </source>
</evidence>
<dbReference type="EMBL" id="FNHZ01000001">
    <property type="protein sequence ID" value="SDM37424.1"/>
    <property type="molecule type" value="Genomic_DNA"/>
</dbReference>
<dbReference type="PANTHER" id="PTHR36194:SF1">
    <property type="entry name" value="S-LAYER-LIKE PROTEIN"/>
    <property type="match status" value="1"/>
</dbReference>
<reference evidence="4" key="1">
    <citation type="submission" date="2016-10" db="EMBL/GenBank/DDBJ databases">
        <authorList>
            <person name="Varghese N."/>
            <person name="Submissions S."/>
        </authorList>
    </citation>
    <scope>NUCLEOTIDE SEQUENCE [LARGE SCALE GENOMIC DNA]</scope>
    <source>
        <strain evidence="4">M83</strain>
    </source>
</reference>
<feature type="chain" id="PRO_5010339708" evidence="1">
    <location>
        <begin position="26"/>
        <end position="447"/>
    </location>
</feature>
<name>A0A1G9SPX0_9FIRM</name>
<keyword evidence="1" id="KW-0732">Signal</keyword>
<dbReference type="Proteomes" id="UP000187651">
    <property type="component" value="Unassembled WGS sequence"/>
</dbReference>
<feature type="signal peptide" evidence="1">
    <location>
        <begin position="1"/>
        <end position="25"/>
    </location>
</feature>
<dbReference type="PROSITE" id="PS51257">
    <property type="entry name" value="PROKAR_LIPOPROTEIN"/>
    <property type="match status" value="1"/>
</dbReference>
<feature type="domain" description="PEGA" evidence="2">
    <location>
        <begin position="374"/>
        <end position="429"/>
    </location>
</feature>
<organism evidence="3 4">
    <name type="scientific">Lachnospira pectinoschiza</name>
    <dbReference type="NCBI Taxonomy" id="28052"/>
    <lineage>
        <taxon>Bacteria</taxon>
        <taxon>Bacillati</taxon>
        <taxon>Bacillota</taxon>
        <taxon>Clostridia</taxon>
        <taxon>Lachnospirales</taxon>
        <taxon>Lachnospiraceae</taxon>
        <taxon>Lachnospira</taxon>
    </lineage>
</organism>
<evidence type="ECO:0000256" key="1">
    <source>
        <dbReference type="SAM" id="SignalP"/>
    </source>
</evidence>
<evidence type="ECO:0000313" key="4">
    <source>
        <dbReference type="Proteomes" id="UP000187651"/>
    </source>
</evidence>
<accession>A0A1G9SPX0</accession>
<dbReference type="PANTHER" id="PTHR36194">
    <property type="entry name" value="S-LAYER-LIKE PROTEIN"/>
    <property type="match status" value="1"/>
</dbReference>
<evidence type="ECO:0000259" key="2">
    <source>
        <dbReference type="Pfam" id="PF08308"/>
    </source>
</evidence>
<dbReference type="InterPro" id="IPR013229">
    <property type="entry name" value="PEGA"/>
</dbReference>
<keyword evidence="4" id="KW-1185">Reference proteome</keyword>
<sequence length="447" mass="48451">MKRMWFRLMALGVSISLLFTGSACSLTGDGKSSSTITPGSSITLGRVVKKVDDIVEEEDSESATLVGVLTYLDTANDMTHMLDIESGVEYEVPYSGSTDIRSAYDKVIADSSMELGGIYDVYINKSGKASAIIGNSDAWERNDVSRITIDENNRKITIGASVLFYEEDTVVLSGGERINIAQIVDQDNLVLRGIGEKIYSINVTSGHGYVEFSGLDAFEGGYVTIGKQLFSVTEGMLVTSPVGTYTVEIQLEDVSATKTVTVKKDETSKLDFSEYVPEATKYGTVNFSITPDNAILSIDGVEVDYSEPLSLEYGRHYLTLACNHYEEYTETFVVNSSYKTKVIDMVSNGTGTTTTESETTVDNTSGYTVNVQAPTGAALYVDSVYVGIVPCTFAKSYGNKTITLKKSGYKTVSYTISITNTTGNLTYSFPDMEEASTESETESATSE</sequence>
<protein>
    <submittedName>
        <fullName evidence="3">PEGA domain-containing protein</fullName>
    </submittedName>
</protein>
<dbReference type="Pfam" id="PF08308">
    <property type="entry name" value="PEGA"/>
    <property type="match status" value="1"/>
</dbReference>
<proteinExistence type="predicted"/>
<dbReference type="AlphaFoldDB" id="A0A1G9SPX0"/>
<gene>
    <name evidence="3" type="ORF">SAMN05216544_0043</name>
</gene>